<dbReference type="AlphaFoldDB" id="A0A845QC93"/>
<dbReference type="EMBL" id="WXYQ01000006">
    <property type="protein sequence ID" value="NBG95908.1"/>
    <property type="molecule type" value="Genomic_DNA"/>
</dbReference>
<dbReference type="RefSeq" id="WP_160587776.1">
    <property type="nucleotide sequence ID" value="NZ_BMHN01000001.1"/>
</dbReference>
<evidence type="ECO:0000259" key="6">
    <source>
        <dbReference type="PROSITE" id="PS51007"/>
    </source>
</evidence>
<dbReference type="Pfam" id="PF00034">
    <property type="entry name" value="Cytochrom_C"/>
    <property type="match status" value="1"/>
</dbReference>
<accession>A0A845QC93</accession>
<dbReference type="GO" id="GO:0046872">
    <property type="term" value="F:metal ion binding"/>
    <property type="evidence" value="ECO:0007669"/>
    <property type="project" value="UniProtKB-KW"/>
</dbReference>
<keyword evidence="5" id="KW-0732">Signal</keyword>
<evidence type="ECO:0000313" key="7">
    <source>
        <dbReference type="EMBL" id="NBG95908.1"/>
    </source>
</evidence>
<evidence type="ECO:0000313" key="8">
    <source>
        <dbReference type="Proteomes" id="UP000470384"/>
    </source>
</evidence>
<name>A0A845QC93_9HYPH</name>
<keyword evidence="1 4" id="KW-0349">Heme</keyword>
<feature type="domain" description="Cytochrome c" evidence="6">
    <location>
        <begin position="32"/>
        <end position="116"/>
    </location>
</feature>
<dbReference type="Gene3D" id="1.10.760.10">
    <property type="entry name" value="Cytochrome c-like domain"/>
    <property type="match status" value="1"/>
</dbReference>
<comment type="caution">
    <text evidence="7">The sequence shown here is derived from an EMBL/GenBank/DDBJ whole genome shotgun (WGS) entry which is preliminary data.</text>
</comment>
<dbReference type="GO" id="GO:0009055">
    <property type="term" value="F:electron transfer activity"/>
    <property type="evidence" value="ECO:0007669"/>
    <property type="project" value="InterPro"/>
</dbReference>
<evidence type="ECO:0000256" key="5">
    <source>
        <dbReference type="SAM" id="SignalP"/>
    </source>
</evidence>
<feature type="signal peptide" evidence="5">
    <location>
        <begin position="1"/>
        <end position="25"/>
    </location>
</feature>
<proteinExistence type="predicted"/>
<keyword evidence="2 4" id="KW-0479">Metal-binding</keyword>
<dbReference type="SUPFAM" id="SSF46626">
    <property type="entry name" value="Cytochrome c"/>
    <property type="match status" value="1"/>
</dbReference>
<evidence type="ECO:0000256" key="1">
    <source>
        <dbReference type="ARBA" id="ARBA00022617"/>
    </source>
</evidence>
<dbReference type="Proteomes" id="UP000470384">
    <property type="component" value="Unassembled WGS sequence"/>
</dbReference>
<dbReference type="InterPro" id="IPR036909">
    <property type="entry name" value="Cyt_c-like_dom_sf"/>
</dbReference>
<dbReference type="OrthoDB" id="7363829at2"/>
<dbReference type="InterPro" id="IPR009056">
    <property type="entry name" value="Cyt_c-like_dom"/>
</dbReference>
<keyword evidence="8" id="KW-1185">Reference proteome</keyword>
<evidence type="ECO:0000256" key="2">
    <source>
        <dbReference type="ARBA" id="ARBA00022723"/>
    </source>
</evidence>
<sequence>MLYPSLLATAMAVLLLAVPHAPALAQDGDVVGNALAGQELAQNLCAPCHALNDGQPSPNEAAPGFPNLALTYPPEHLAEGFAEGIVVGTDAHIAMPQFEMTPEQINDLIAYLDTVLPPPLPSAEDAGTDGMEAVPQ</sequence>
<feature type="chain" id="PRO_5032999539" evidence="5">
    <location>
        <begin position="26"/>
        <end position="136"/>
    </location>
</feature>
<reference evidence="7 8" key="1">
    <citation type="journal article" date="2016" name="Int. J. Syst. Evol. Microbiol.">
        <title>Pyruvatibacter mobilis gen. nov., sp. nov., a marine bacterium from the culture broth of Picochlorum sp. 122.</title>
        <authorList>
            <person name="Wang G."/>
            <person name="Tang M."/>
            <person name="Wu H."/>
            <person name="Dai S."/>
            <person name="Li T."/>
            <person name="Chen C."/>
            <person name="He H."/>
            <person name="Fan J."/>
            <person name="Xiang W."/>
            <person name="Li X."/>
        </authorList>
    </citation>
    <scope>NUCLEOTIDE SEQUENCE [LARGE SCALE GENOMIC DNA]</scope>
    <source>
        <strain evidence="7 8">GYP-11</strain>
    </source>
</reference>
<evidence type="ECO:0000256" key="4">
    <source>
        <dbReference type="PROSITE-ProRule" id="PRU00433"/>
    </source>
</evidence>
<protein>
    <submittedName>
        <fullName evidence="7">C-type cytochrome</fullName>
    </submittedName>
</protein>
<dbReference type="GeneID" id="300654615"/>
<evidence type="ECO:0000256" key="3">
    <source>
        <dbReference type="ARBA" id="ARBA00023004"/>
    </source>
</evidence>
<organism evidence="7 8">
    <name type="scientific">Pyruvatibacter mobilis</name>
    <dbReference type="NCBI Taxonomy" id="1712261"/>
    <lineage>
        <taxon>Bacteria</taxon>
        <taxon>Pseudomonadati</taxon>
        <taxon>Pseudomonadota</taxon>
        <taxon>Alphaproteobacteria</taxon>
        <taxon>Hyphomicrobiales</taxon>
        <taxon>Parvibaculaceae</taxon>
        <taxon>Pyruvatibacter</taxon>
    </lineage>
</organism>
<dbReference type="PROSITE" id="PS51007">
    <property type="entry name" value="CYTC"/>
    <property type="match status" value="1"/>
</dbReference>
<dbReference type="GO" id="GO:0020037">
    <property type="term" value="F:heme binding"/>
    <property type="evidence" value="ECO:0007669"/>
    <property type="project" value="InterPro"/>
</dbReference>
<gene>
    <name evidence="7" type="ORF">GTQ45_09205</name>
</gene>
<keyword evidence="3 4" id="KW-0408">Iron</keyword>